<feature type="compositionally biased region" description="Basic residues" evidence="3">
    <location>
        <begin position="303"/>
        <end position="318"/>
    </location>
</feature>
<dbReference type="InterPro" id="IPR022702">
    <property type="entry name" value="Cytosine_MeTrfase1_RFD"/>
</dbReference>
<protein>
    <recommendedName>
        <fullName evidence="4">RFTS domain-containing protein</fullName>
    </recommendedName>
</protein>
<feature type="domain" description="RFTS" evidence="4">
    <location>
        <begin position="43"/>
        <end position="142"/>
    </location>
</feature>
<sequence>MLVELSVLKELNPNEISHDDWPTVDLEDAFVWSRKSTHPDHLIDLLDVLEKGPFTVEGRIKDVPEGLEEFARNPLTVQSLKGKLIRIANVRRWSIERLADESIVIWALGGAAWYGIHPADGYRKIYDAMVQKAAIYNFIMDKYDGLSSRSKQVKTPMSDLYNELSANNPVLGTPDNVERLVHIHRRFIMAQLIENNKFKKTPFWPYLGRTYPGEIAEVQAAKLKAEQLIMDQDEKKAQRLKNPPAAKGPSPPAKRQTRARSGTASSGTSETGVSGKRKSRDHSTEEPGPRRRKTDNDEPSSKPKVHIKLGQKSRRSNRKPILSDSPTPEPPTQVQVASNESTERVVLRTTRSACSSNTSSTSPTVSNFGAASSSSVSNAPTALGQEAKPVASRVVTVPVAQKHTAPEPQLPPKPSIDVLKEVIEHKPAVKTNVVRASKLSRLPGSRSSLKSKSPPAKKVTRSTTATTLQERVPPPASKASKRARNKTATPAPPVVPLDENHPGYDDLRDQAISKLIQLHSLYQQISNNTNRSEYERFLELVDESAEWRRQHGLKAVYIDVVCATGYYKDAINDSSLIRRVPGTEYLIDRTEWDFDTAVELLQNVNSGTYIRELLQPVKEAKRNARLRGGRLGRGRPKKHPVAEEVATSLSALKITSISNGVSERANAAVTAAEDPAWSCKGHDADGNKCTFVLDDASTLEGAKKASDHWRTCPLRKLATEETLVKKRENIEEAQTIARDQQVRDPWTNIDHLVSWLEGEATKSKSWFPAGVC</sequence>
<feature type="compositionally biased region" description="Low complexity" evidence="3">
    <location>
        <begin position="437"/>
        <end position="454"/>
    </location>
</feature>
<accession>A0AAV9UZ57</accession>
<proteinExistence type="predicted"/>
<feature type="compositionally biased region" description="Low complexity" evidence="3">
    <location>
        <begin position="349"/>
        <end position="379"/>
    </location>
</feature>
<gene>
    <name evidence="5" type="ORF">TWF730_009701</name>
</gene>
<evidence type="ECO:0000256" key="2">
    <source>
        <dbReference type="ARBA" id="ARBA00023242"/>
    </source>
</evidence>
<reference evidence="5 6" key="1">
    <citation type="submission" date="2019-10" db="EMBL/GenBank/DDBJ databases">
        <authorList>
            <person name="Palmer J.M."/>
        </authorList>
    </citation>
    <scope>NUCLEOTIDE SEQUENCE [LARGE SCALE GENOMIC DNA]</scope>
    <source>
        <strain evidence="5 6">TWF730</strain>
    </source>
</reference>
<keyword evidence="2" id="KW-0539">Nucleus</keyword>
<evidence type="ECO:0000256" key="3">
    <source>
        <dbReference type="SAM" id="MobiDB-lite"/>
    </source>
</evidence>
<dbReference type="Pfam" id="PF12047">
    <property type="entry name" value="DNMT1-RFD"/>
    <property type="match status" value="1"/>
</dbReference>
<dbReference type="AlphaFoldDB" id="A0AAV9UZ57"/>
<evidence type="ECO:0000313" key="5">
    <source>
        <dbReference type="EMBL" id="KAK6348940.1"/>
    </source>
</evidence>
<evidence type="ECO:0000313" key="6">
    <source>
        <dbReference type="Proteomes" id="UP001373714"/>
    </source>
</evidence>
<feature type="region of interest" description="Disordered" evidence="3">
    <location>
        <begin position="434"/>
        <end position="503"/>
    </location>
</feature>
<dbReference type="EMBL" id="JAVHNS010000007">
    <property type="protein sequence ID" value="KAK6348940.1"/>
    <property type="molecule type" value="Genomic_DNA"/>
</dbReference>
<name>A0AAV9UZ57_9PEZI</name>
<comment type="subcellular location">
    <subcellularLocation>
        <location evidence="1">Nucleus</location>
    </subcellularLocation>
</comment>
<evidence type="ECO:0000256" key="1">
    <source>
        <dbReference type="ARBA" id="ARBA00004123"/>
    </source>
</evidence>
<dbReference type="GO" id="GO:0005634">
    <property type="term" value="C:nucleus"/>
    <property type="evidence" value="ECO:0007669"/>
    <property type="project" value="UniProtKB-SubCell"/>
</dbReference>
<dbReference type="Proteomes" id="UP001373714">
    <property type="component" value="Unassembled WGS sequence"/>
</dbReference>
<organism evidence="5 6">
    <name type="scientific">Orbilia blumenaviensis</name>
    <dbReference type="NCBI Taxonomy" id="1796055"/>
    <lineage>
        <taxon>Eukaryota</taxon>
        <taxon>Fungi</taxon>
        <taxon>Dikarya</taxon>
        <taxon>Ascomycota</taxon>
        <taxon>Pezizomycotina</taxon>
        <taxon>Orbiliomycetes</taxon>
        <taxon>Orbiliales</taxon>
        <taxon>Orbiliaceae</taxon>
        <taxon>Orbilia</taxon>
    </lineage>
</organism>
<comment type="caution">
    <text evidence="5">The sequence shown here is derived from an EMBL/GenBank/DDBJ whole genome shotgun (WGS) entry which is preliminary data.</text>
</comment>
<feature type="region of interest" description="Disordered" evidence="3">
    <location>
        <begin position="235"/>
        <end position="389"/>
    </location>
</feature>
<feature type="compositionally biased region" description="Basic and acidic residues" evidence="3">
    <location>
        <begin position="281"/>
        <end position="301"/>
    </location>
</feature>
<keyword evidence="6" id="KW-1185">Reference proteome</keyword>
<evidence type="ECO:0000259" key="4">
    <source>
        <dbReference type="Pfam" id="PF12047"/>
    </source>
</evidence>
<feature type="compositionally biased region" description="Low complexity" evidence="3">
    <location>
        <begin position="259"/>
        <end position="274"/>
    </location>
</feature>